<keyword evidence="9" id="KW-1185">Reference proteome</keyword>
<dbReference type="CDD" id="cd01516">
    <property type="entry name" value="FBPase_glpX"/>
    <property type="match status" value="1"/>
</dbReference>
<evidence type="ECO:0000256" key="5">
    <source>
        <dbReference type="ARBA" id="ARBA00022801"/>
    </source>
</evidence>
<evidence type="ECO:0000256" key="2">
    <source>
        <dbReference type="ARBA" id="ARBA00008989"/>
    </source>
</evidence>
<dbReference type="EMBL" id="FUYP01000027">
    <property type="protein sequence ID" value="SKB89925.1"/>
    <property type="molecule type" value="Genomic_DNA"/>
</dbReference>
<dbReference type="Gene3D" id="3.30.540.10">
    <property type="entry name" value="Fructose-1,6-Bisphosphatase, subunit A, domain 1"/>
    <property type="match status" value="1"/>
</dbReference>
<evidence type="ECO:0000256" key="6">
    <source>
        <dbReference type="ARBA" id="ARBA00023211"/>
    </source>
</evidence>
<dbReference type="FunFam" id="3.40.190.90:FF:000001">
    <property type="entry name" value="Fructose-1,6-bisphosphatase"/>
    <property type="match status" value="1"/>
</dbReference>
<dbReference type="GO" id="GO:0030388">
    <property type="term" value="P:fructose 1,6-bisphosphate metabolic process"/>
    <property type="evidence" value="ECO:0007669"/>
    <property type="project" value="TreeGrafter"/>
</dbReference>
<dbReference type="Pfam" id="PF03320">
    <property type="entry name" value="FBPase_glpX"/>
    <property type="match status" value="1"/>
</dbReference>
<gene>
    <name evidence="8" type="ORF">SAMN06295937_102732</name>
</gene>
<accession>A0A1T5F180</accession>
<keyword evidence="7" id="KW-0119">Carbohydrate metabolism</keyword>
<dbReference type="Proteomes" id="UP000190044">
    <property type="component" value="Unassembled WGS sequence"/>
</dbReference>
<dbReference type="AlphaFoldDB" id="A0A1T5F180"/>
<evidence type="ECO:0000313" key="8">
    <source>
        <dbReference type="EMBL" id="SKB89925.1"/>
    </source>
</evidence>
<organism evidence="8 9">
    <name type="scientific">Sphingopyxis flava</name>
    <dbReference type="NCBI Taxonomy" id="1507287"/>
    <lineage>
        <taxon>Bacteria</taxon>
        <taxon>Pseudomonadati</taxon>
        <taxon>Pseudomonadota</taxon>
        <taxon>Alphaproteobacteria</taxon>
        <taxon>Sphingomonadales</taxon>
        <taxon>Sphingomonadaceae</taxon>
        <taxon>Sphingopyxis</taxon>
    </lineage>
</organism>
<dbReference type="GO" id="GO:0005829">
    <property type="term" value="C:cytosol"/>
    <property type="evidence" value="ECO:0007669"/>
    <property type="project" value="TreeGrafter"/>
</dbReference>
<dbReference type="GO" id="GO:0006094">
    <property type="term" value="P:gluconeogenesis"/>
    <property type="evidence" value="ECO:0007669"/>
    <property type="project" value="InterPro"/>
</dbReference>
<comment type="similarity">
    <text evidence="2">Belongs to the FBPase class 2 family.</text>
</comment>
<proteinExistence type="inferred from homology"/>
<comment type="catalytic activity">
    <reaction evidence="1">
        <text>beta-D-fructose 1,6-bisphosphate + H2O = beta-D-fructose 6-phosphate + phosphate</text>
        <dbReference type="Rhea" id="RHEA:11064"/>
        <dbReference type="ChEBI" id="CHEBI:15377"/>
        <dbReference type="ChEBI" id="CHEBI:32966"/>
        <dbReference type="ChEBI" id="CHEBI:43474"/>
        <dbReference type="ChEBI" id="CHEBI:57634"/>
        <dbReference type="EC" id="3.1.3.11"/>
    </reaction>
</comment>
<sequence length="557" mass="58871">MDIDIGRGPAAAHAFALEHKSALAAYVVPGVIIPFLLLSGEPIFSLRTGAGDCRRLQGLRLGLPFPGRRRPVRFGVGAALHQFIEGIIFRARRIASTDGGPVIRQPVEAHRLRFGARQFGWRFAALVGDCPQFGGQPVALGVAAANDNLIALGGLAAPDRVDERLRIGDCGISIGRRLLGGERTGLWCRHARKAQRTQSGAQSGDAFSTSAAVGHMARTMPDGRGKTTGNWRPGMTISGSNLDRVLVLEMVRVTEAAAIAAAKLIGRGDEKAADAAAVEAMRAAFNDLYMDGTVVIGEGERDEAPMLYIGEKVGNAPGKGPKIDIALDPLEGTTITAKAGPNALAVLAIAEEGCLLNAPDVYMDKLAVGPGYSPDIVNFSNSVRENVEAVAREKGVSPQDIIVCVLDRPRHEGIIAELRAIGCGVALIPDGDVAGVIATTNPETNIDIYMGSGGAPEGVLAAAALRCVGGQFKGRLIFRNDDERLRAKKWGIEDLDRVYDLEDLAKGDVIFAATGVTDGSLLRGVKHRRGGILTTESVVMRASSGTVRWVRGEHRIG</sequence>
<evidence type="ECO:0000256" key="7">
    <source>
        <dbReference type="ARBA" id="ARBA00023277"/>
    </source>
</evidence>
<dbReference type="GO" id="GO:0030145">
    <property type="term" value="F:manganese ion binding"/>
    <property type="evidence" value="ECO:0007669"/>
    <property type="project" value="UniProtKB-ARBA"/>
</dbReference>
<protein>
    <recommendedName>
        <fullName evidence="3">fructose-bisphosphatase</fullName>
        <ecNumber evidence="3">3.1.3.11</ecNumber>
    </recommendedName>
</protein>
<dbReference type="Gene3D" id="3.40.190.90">
    <property type="match status" value="1"/>
</dbReference>
<keyword evidence="6" id="KW-0464">Manganese</keyword>
<dbReference type="NCBIfam" id="TIGR00330">
    <property type="entry name" value="glpX"/>
    <property type="match status" value="1"/>
</dbReference>
<reference evidence="9" key="1">
    <citation type="submission" date="2017-02" db="EMBL/GenBank/DDBJ databases">
        <authorList>
            <person name="Varghese N."/>
            <person name="Submissions S."/>
        </authorList>
    </citation>
    <scope>NUCLEOTIDE SEQUENCE [LARGE SCALE GENOMIC DNA]</scope>
    <source>
        <strain evidence="9">R11H</strain>
    </source>
</reference>
<evidence type="ECO:0000313" key="9">
    <source>
        <dbReference type="Proteomes" id="UP000190044"/>
    </source>
</evidence>
<keyword evidence="5" id="KW-0378">Hydrolase</keyword>
<dbReference type="SUPFAM" id="SSF56655">
    <property type="entry name" value="Carbohydrate phosphatase"/>
    <property type="match status" value="1"/>
</dbReference>
<keyword evidence="4" id="KW-0479">Metal-binding</keyword>
<dbReference type="InterPro" id="IPR004464">
    <property type="entry name" value="FBPase_class-2/SBPase"/>
</dbReference>
<dbReference type="EC" id="3.1.3.11" evidence="3"/>
<dbReference type="PANTHER" id="PTHR30447">
    <property type="entry name" value="FRUCTOSE-1,6-BISPHOSPHATASE CLASS 2"/>
    <property type="match status" value="1"/>
</dbReference>
<evidence type="ECO:0000256" key="3">
    <source>
        <dbReference type="ARBA" id="ARBA00013093"/>
    </source>
</evidence>
<dbReference type="GO" id="GO:0042132">
    <property type="term" value="F:fructose 1,6-bisphosphate 1-phosphatase activity"/>
    <property type="evidence" value="ECO:0007669"/>
    <property type="project" value="UniProtKB-EC"/>
</dbReference>
<evidence type="ECO:0000256" key="4">
    <source>
        <dbReference type="ARBA" id="ARBA00022723"/>
    </source>
</evidence>
<dbReference type="GO" id="GO:0006071">
    <property type="term" value="P:glycerol metabolic process"/>
    <property type="evidence" value="ECO:0007669"/>
    <property type="project" value="InterPro"/>
</dbReference>
<dbReference type="PANTHER" id="PTHR30447:SF0">
    <property type="entry name" value="FRUCTOSE-1,6-BISPHOSPHATASE 1 CLASS 2-RELATED"/>
    <property type="match status" value="1"/>
</dbReference>
<evidence type="ECO:0000256" key="1">
    <source>
        <dbReference type="ARBA" id="ARBA00001273"/>
    </source>
</evidence>
<name>A0A1T5F180_9SPHN</name>